<dbReference type="AlphaFoldDB" id="A0A0A9AH67"/>
<sequence length="18" mass="2027">MLRASTRSCNTHSSRCCN</sequence>
<reference evidence="1" key="2">
    <citation type="journal article" date="2015" name="Data Brief">
        <title>Shoot transcriptome of the giant reed, Arundo donax.</title>
        <authorList>
            <person name="Barrero R.A."/>
            <person name="Guerrero F.D."/>
            <person name="Moolhuijzen P."/>
            <person name="Goolsby J.A."/>
            <person name="Tidwell J."/>
            <person name="Bellgard S.E."/>
            <person name="Bellgard M.I."/>
        </authorList>
    </citation>
    <scope>NUCLEOTIDE SEQUENCE</scope>
    <source>
        <tissue evidence="1">Shoot tissue taken approximately 20 cm above the soil surface</tissue>
    </source>
</reference>
<proteinExistence type="predicted"/>
<organism evidence="1">
    <name type="scientific">Arundo donax</name>
    <name type="common">Giant reed</name>
    <name type="synonym">Donax arundinaceus</name>
    <dbReference type="NCBI Taxonomy" id="35708"/>
    <lineage>
        <taxon>Eukaryota</taxon>
        <taxon>Viridiplantae</taxon>
        <taxon>Streptophyta</taxon>
        <taxon>Embryophyta</taxon>
        <taxon>Tracheophyta</taxon>
        <taxon>Spermatophyta</taxon>
        <taxon>Magnoliopsida</taxon>
        <taxon>Liliopsida</taxon>
        <taxon>Poales</taxon>
        <taxon>Poaceae</taxon>
        <taxon>PACMAD clade</taxon>
        <taxon>Arundinoideae</taxon>
        <taxon>Arundineae</taxon>
        <taxon>Arundo</taxon>
    </lineage>
</organism>
<accession>A0A0A9AH67</accession>
<name>A0A0A9AH67_ARUDO</name>
<evidence type="ECO:0000313" key="1">
    <source>
        <dbReference type="EMBL" id="JAD49193.1"/>
    </source>
</evidence>
<dbReference type="EMBL" id="GBRH01248702">
    <property type="protein sequence ID" value="JAD49193.1"/>
    <property type="molecule type" value="Transcribed_RNA"/>
</dbReference>
<protein>
    <submittedName>
        <fullName evidence="1">Uncharacterized protein</fullName>
    </submittedName>
</protein>
<reference evidence="1" key="1">
    <citation type="submission" date="2014-09" db="EMBL/GenBank/DDBJ databases">
        <authorList>
            <person name="Magalhaes I.L.F."/>
            <person name="Oliveira U."/>
            <person name="Santos F.R."/>
            <person name="Vidigal T.H.D.A."/>
            <person name="Brescovit A.D."/>
            <person name="Santos A.J."/>
        </authorList>
    </citation>
    <scope>NUCLEOTIDE SEQUENCE</scope>
    <source>
        <tissue evidence="1">Shoot tissue taken approximately 20 cm above the soil surface</tissue>
    </source>
</reference>